<dbReference type="SUPFAM" id="SSF52317">
    <property type="entry name" value="Class I glutamine amidotransferase-like"/>
    <property type="match status" value="1"/>
</dbReference>
<evidence type="ECO:0000256" key="2">
    <source>
        <dbReference type="ARBA" id="ARBA00022573"/>
    </source>
</evidence>
<dbReference type="InterPro" id="IPR011698">
    <property type="entry name" value="GATase_3"/>
</dbReference>
<feature type="active site" description="Nucleophile" evidence="4">
    <location>
        <position position="337"/>
    </location>
</feature>
<dbReference type="AlphaFoldDB" id="A0A9X3TSH1"/>
<dbReference type="PROSITE" id="PS51274">
    <property type="entry name" value="GATASE_COBBQ"/>
    <property type="match status" value="1"/>
</dbReference>
<organism evidence="7 8">
    <name type="scientific">Brevibacillus thermoruber</name>
    <dbReference type="NCBI Taxonomy" id="33942"/>
    <lineage>
        <taxon>Bacteria</taxon>
        <taxon>Bacillati</taxon>
        <taxon>Bacillota</taxon>
        <taxon>Bacilli</taxon>
        <taxon>Bacillales</taxon>
        <taxon>Paenibacillaceae</taxon>
        <taxon>Brevibacillus</taxon>
    </lineage>
</organism>
<protein>
    <recommendedName>
        <fullName evidence="4">Cobyric acid synthase</fullName>
    </recommendedName>
</protein>
<dbReference type="GO" id="GO:0003824">
    <property type="term" value="F:catalytic activity"/>
    <property type="evidence" value="ECO:0007669"/>
    <property type="project" value="InterPro"/>
</dbReference>
<feature type="domain" description="CobQ/CobB/MinD/ParA nucleotide binding" evidence="5">
    <location>
        <begin position="7"/>
        <end position="233"/>
    </location>
</feature>
<dbReference type="Pfam" id="PF07685">
    <property type="entry name" value="GATase_3"/>
    <property type="match status" value="1"/>
</dbReference>
<sequence>MAKALPLMIQGTSSDAGKSVLATAFCRIFAQDGYKTAPFKSQNMALNSYVTLDGKEIGRAQGVQAEAAGVIATTDMNPILIKPTRDAESQIVVNGEPYANMKALAYRSDFFEEGLRVIREAYGRLAAAYERIVIEGAGSPAEVNLNDRELVNMRVARLVNAPVILVADIERGGVFASLVGTLQLLEPQDRERVIGVIINRFRGDLSLLQPGLDWFEQYTGKPVLGVVPFIPDLWIDAEDSLILHRYQGQKETAREIDVAVIRYPRISNFTDADPFFVEPDCTVRYVTRPEELGQPDLILLPGSKNTLEDLLFLRETGLEREILSLHAAGRSFLVGLCGGYQMLGRTVSDPDGVESPRQSVAGMGLMPMTTTLERRKTTVLCSGEASFAGRRIRLEGYEIHMGRSVFADGVSPFIRLADRADGFCDPERRVLGTYVHGLFHNDEFRWLLLDELRARKGLAPLGERPSFVALRERGFDLLADCVRRHVRLDLIEERMRAFQENGVGR</sequence>
<evidence type="ECO:0000256" key="1">
    <source>
        <dbReference type="ARBA" id="ARBA00004953"/>
    </source>
</evidence>
<dbReference type="CDD" id="cd01750">
    <property type="entry name" value="GATase1_CobQ"/>
    <property type="match status" value="1"/>
</dbReference>
<dbReference type="SUPFAM" id="SSF52540">
    <property type="entry name" value="P-loop containing nucleoside triphosphate hydrolases"/>
    <property type="match status" value="1"/>
</dbReference>
<evidence type="ECO:0000259" key="5">
    <source>
        <dbReference type="Pfam" id="PF01656"/>
    </source>
</evidence>
<dbReference type="InterPro" id="IPR004459">
    <property type="entry name" value="CobQ_synth"/>
</dbReference>
<evidence type="ECO:0000259" key="6">
    <source>
        <dbReference type="Pfam" id="PF07685"/>
    </source>
</evidence>
<dbReference type="RefSeq" id="WP_271140435.1">
    <property type="nucleotide sequence ID" value="NZ_JAPYYP010000019.1"/>
</dbReference>
<dbReference type="CDD" id="cd05389">
    <property type="entry name" value="CobQ_N"/>
    <property type="match status" value="1"/>
</dbReference>
<feature type="domain" description="CobB/CobQ-like glutamine amidotransferase" evidence="6">
    <location>
        <begin position="257"/>
        <end position="444"/>
    </location>
</feature>
<evidence type="ECO:0000313" key="8">
    <source>
        <dbReference type="Proteomes" id="UP001151071"/>
    </source>
</evidence>
<dbReference type="GO" id="GO:0015420">
    <property type="term" value="F:ABC-type vitamin B12 transporter activity"/>
    <property type="evidence" value="ECO:0007669"/>
    <property type="project" value="UniProtKB-UniRule"/>
</dbReference>
<keyword evidence="3 4" id="KW-0315">Glutamine amidotransferase</keyword>
<dbReference type="HAMAP" id="MF_00028">
    <property type="entry name" value="CobQ"/>
    <property type="match status" value="1"/>
</dbReference>
<evidence type="ECO:0000313" key="7">
    <source>
        <dbReference type="EMBL" id="MDA5109633.1"/>
    </source>
</evidence>
<dbReference type="PANTHER" id="PTHR21343">
    <property type="entry name" value="DETHIOBIOTIN SYNTHETASE"/>
    <property type="match status" value="1"/>
</dbReference>
<keyword evidence="8" id="KW-1185">Reference proteome</keyword>
<proteinExistence type="inferred from homology"/>
<comment type="caution">
    <text evidence="7">The sequence shown here is derived from an EMBL/GenBank/DDBJ whole genome shotgun (WGS) entry which is preliminary data.</text>
</comment>
<reference evidence="7" key="1">
    <citation type="submission" date="2022-12" db="EMBL/GenBank/DDBJ databases">
        <title>Draft genome sequence of the thermophilic strain Brevibacillus thermoruber HT42, isolated from Los Humeros, Puebla, Mexico, with biotechnological potential.</title>
        <authorList>
            <person name="Lara Sanchez J."/>
            <person name="Solis Palacios R."/>
            <person name="Bustos Baena A.S."/>
            <person name="Ruz Baez A.E."/>
            <person name="Espinosa Luna G."/>
            <person name="Oliart Ros R.M."/>
        </authorList>
    </citation>
    <scope>NUCLEOTIDE SEQUENCE</scope>
    <source>
        <strain evidence="7">HT42</strain>
    </source>
</reference>
<evidence type="ECO:0000256" key="4">
    <source>
        <dbReference type="HAMAP-Rule" id="MF_00028"/>
    </source>
</evidence>
<comment type="function">
    <text evidence="4">Catalyzes amidations at positions B, D, E, and G on adenosylcobyrinic A,C-diamide. NH(2) groups are provided by glutamine, and one molecule of ATP is hydrogenolyzed for each amidation.</text>
</comment>
<dbReference type="Proteomes" id="UP001151071">
    <property type="component" value="Unassembled WGS sequence"/>
</dbReference>
<dbReference type="GO" id="GO:0009236">
    <property type="term" value="P:cobalamin biosynthetic process"/>
    <property type="evidence" value="ECO:0007669"/>
    <property type="project" value="UniProtKB-UniRule"/>
</dbReference>
<dbReference type="InterPro" id="IPR002586">
    <property type="entry name" value="CobQ/CobB/MinD/ParA_Nub-bd_dom"/>
</dbReference>
<name>A0A9X3TSH1_9BACL</name>
<evidence type="ECO:0000256" key="3">
    <source>
        <dbReference type="ARBA" id="ARBA00022962"/>
    </source>
</evidence>
<dbReference type="InterPro" id="IPR033949">
    <property type="entry name" value="CobQ_GATase1"/>
</dbReference>
<comment type="similarity">
    <text evidence="4">Belongs to the CobB/CobQ family. CobQ subfamily.</text>
</comment>
<dbReference type="PANTHER" id="PTHR21343:SF1">
    <property type="entry name" value="COBYRIC ACID SYNTHASE"/>
    <property type="match status" value="1"/>
</dbReference>
<dbReference type="Pfam" id="PF01656">
    <property type="entry name" value="CbiA"/>
    <property type="match status" value="1"/>
</dbReference>
<comment type="pathway">
    <text evidence="1 4">Cofactor biosynthesis; adenosylcobalamin biosynthesis.</text>
</comment>
<dbReference type="EMBL" id="JAPYYP010000019">
    <property type="protein sequence ID" value="MDA5109633.1"/>
    <property type="molecule type" value="Genomic_DNA"/>
</dbReference>
<dbReference type="InterPro" id="IPR047045">
    <property type="entry name" value="CobQ_N"/>
</dbReference>
<gene>
    <name evidence="4" type="primary">cobQ</name>
    <name evidence="7" type="ORF">O3V59_14805</name>
</gene>
<feature type="active site" evidence="4">
    <location>
        <position position="436"/>
    </location>
</feature>
<dbReference type="NCBIfam" id="TIGR00313">
    <property type="entry name" value="cobQ"/>
    <property type="match status" value="1"/>
</dbReference>
<dbReference type="InterPro" id="IPR027417">
    <property type="entry name" value="P-loop_NTPase"/>
</dbReference>
<dbReference type="Gene3D" id="3.40.50.880">
    <property type="match status" value="1"/>
</dbReference>
<keyword evidence="2 4" id="KW-0169">Cobalamin biosynthesis</keyword>
<accession>A0A9X3TSH1</accession>
<dbReference type="InterPro" id="IPR029062">
    <property type="entry name" value="Class_I_gatase-like"/>
</dbReference>
<dbReference type="Gene3D" id="3.40.50.300">
    <property type="entry name" value="P-loop containing nucleotide triphosphate hydrolases"/>
    <property type="match status" value="1"/>
</dbReference>
<dbReference type="NCBIfam" id="NF001989">
    <property type="entry name" value="PRK00784.1"/>
    <property type="match status" value="1"/>
</dbReference>